<reference evidence="7" key="1">
    <citation type="submission" date="2023-07" db="EMBL/GenBank/DDBJ databases">
        <title>Sorghum-associated microbial communities from plants grown in Nebraska, USA.</title>
        <authorList>
            <person name="Schachtman D."/>
        </authorList>
    </citation>
    <scope>NUCLEOTIDE SEQUENCE</scope>
    <source>
        <strain evidence="7">DS3315</strain>
    </source>
</reference>
<dbReference type="PANTHER" id="PTHR43077:SF10">
    <property type="entry name" value="TRANSPORT PERMEASE PROTEIN"/>
    <property type="match status" value="1"/>
</dbReference>
<protein>
    <recommendedName>
        <fullName evidence="6">ABC-2 type transporter transmembrane domain-containing protein</fullName>
    </recommendedName>
</protein>
<comment type="caution">
    <text evidence="7">The sequence shown here is derived from an EMBL/GenBank/DDBJ whole genome shotgun (WGS) entry which is preliminary data.</text>
</comment>
<dbReference type="EMBL" id="JAUSRV010000020">
    <property type="protein sequence ID" value="MDP9974851.1"/>
    <property type="molecule type" value="Genomic_DNA"/>
</dbReference>
<evidence type="ECO:0000313" key="8">
    <source>
        <dbReference type="Proteomes" id="UP001224845"/>
    </source>
</evidence>
<sequence>MRLLLTAPLPPAWLLMCKLCATALLSVLQALAFVAVALALGTDIPVCSWAGVHVLGTLICGALMLGALGLLLLVHIKQLENFAGTMNFVIFPMYFISSALYPLWKLQESGAEWVYQLARGNPFTYAVEWLRFSLYSKVFVQVNNLLDRRYASASQPGSNGFRDNGSFQARPFLPRKWPIPAAAFDLPCARRSERRLDATHRQAQLRGVAGQELHQPASVGRVGRLNDHCGVVTRPLLQLSRYRRGEQQARRPKNTVDGMQTQFGIAESNSRDGIRSTAQLRFRSQLGCQAEAVDDGPGAQAFRTILRIGIDQ</sequence>
<accession>A0AAW8ENY6</accession>
<dbReference type="InterPro" id="IPR013525">
    <property type="entry name" value="ABC2_TM"/>
</dbReference>
<evidence type="ECO:0000256" key="4">
    <source>
        <dbReference type="ARBA" id="ARBA00023136"/>
    </source>
</evidence>
<organism evidence="7 8">
    <name type="scientific">Variovorax paradoxus</name>
    <dbReference type="NCBI Taxonomy" id="34073"/>
    <lineage>
        <taxon>Bacteria</taxon>
        <taxon>Pseudomonadati</taxon>
        <taxon>Pseudomonadota</taxon>
        <taxon>Betaproteobacteria</taxon>
        <taxon>Burkholderiales</taxon>
        <taxon>Comamonadaceae</taxon>
        <taxon>Variovorax</taxon>
    </lineage>
</organism>
<keyword evidence="2 5" id="KW-0812">Transmembrane</keyword>
<evidence type="ECO:0000259" key="6">
    <source>
        <dbReference type="Pfam" id="PF01061"/>
    </source>
</evidence>
<proteinExistence type="predicted"/>
<dbReference type="InterPro" id="IPR051328">
    <property type="entry name" value="T7SS_ABC-Transporter"/>
</dbReference>
<evidence type="ECO:0000256" key="3">
    <source>
        <dbReference type="ARBA" id="ARBA00022989"/>
    </source>
</evidence>
<evidence type="ECO:0000313" key="7">
    <source>
        <dbReference type="EMBL" id="MDP9974851.1"/>
    </source>
</evidence>
<dbReference type="GO" id="GO:0016020">
    <property type="term" value="C:membrane"/>
    <property type="evidence" value="ECO:0007669"/>
    <property type="project" value="UniProtKB-SubCell"/>
</dbReference>
<name>A0AAW8ENY6_VARPD</name>
<feature type="transmembrane region" description="Helical" evidence="5">
    <location>
        <begin position="49"/>
        <end position="74"/>
    </location>
</feature>
<keyword evidence="3 5" id="KW-1133">Transmembrane helix</keyword>
<dbReference type="Proteomes" id="UP001224845">
    <property type="component" value="Unassembled WGS sequence"/>
</dbReference>
<comment type="subcellular location">
    <subcellularLocation>
        <location evidence="1">Membrane</location>
        <topology evidence="1">Multi-pass membrane protein</topology>
    </subcellularLocation>
</comment>
<dbReference type="AlphaFoldDB" id="A0AAW8ENY6"/>
<dbReference type="Pfam" id="PF01061">
    <property type="entry name" value="ABC2_membrane"/>
    <property type="match status" value="1"/>
</dbReference>
<dbReference type="GO" id="GO:0140359">
    <property type="term" value="F:ABC-type transporter activity"/>
    <property type="evidence" value="ECO:0007669"/>
    <property type="project" value="InterPro"/>
</dbReference>
<evidence type="ECO:0000256" key="5">
    <source>
        <dbReference type="SAM" id="Phobius"/>
    </source>
</evidence>
<keyword evidence="4 5" id="KW-0472">Membrane</keyword>
<dbReference type="PANTHER" id="PTHR43077">
    <property type="entry name" value="TRANSPORT PERMEASE YVFS-RELATED"/>
    <property type="match status" value="1"/>
</dbReference>
<feature type="domain" description="ABC-2 type transporter transmembrane" evidence="6">
    <location>
        <begin position="4"/>
        <end position="134"/>
    </location>
</feature>
<evidence type="ECO:0000256" key="1">
    <source>
        <dbReference type="ARBA" id="ARBA00004141"/>
    </source>
</evidence>
<feature type="transmembrane region" description="Helical" evidence="5">
    <location>
        <begin position="86"/>
        <end position="104"/>
    </location>
</feature>
<evidence type="ECO:0000256" key="2">
    <source>
        <dbReference type="ARBA" id="ARBA00022692"/>
    </source>
</evidence>
<gene>
    <name evidence="7" type="ORF">J2W39_006135</name>
</gene>